<evidence type="ECO:0000256" key="1">
    <source>
        <dbReference type="ARBA" id="ARBA00004196"/>
    </source>
</evidence>
<dbReference type="SUPFAM" id="SSF52833">
    <property type="entry name" value="Thioredoxin-like"/>
    <property type="match status" value="2"/>
</dbReference>
<feature type="transmembrane region" description="Helical" evidence="10">
    <location>
        <begin position="20"/>
        <end position="39"/>
    </location>
</feature>
<dbReference type="InterPro" id="IPR050553">
    <property type="entry name" value="Thioredoxin_ResA/DsbE_sf"/>
</dbReference>
<dbReference type="Pfam" id="PF00578">
    <property type="entry name" value="AhpC-TSA"/>
    <property type="match status" value="1"/>
</dbReference>
<comment type="caution">
    <text evidence="12">The sequence shown here is derived from an EMBL/GenBank/DDBJ whole genome shotgun (WGS) entry which is preliminary data.</text>
</comment>
<evidence type="ECO:0000256" key="5">
    <source>
        <dbReference type="ARBA" id="ARBA00023008"/>
    </source>
</evidence>
<gene>
    <name evidence="12" type="ORF">BKA03_001524</name>
</gene>
<sequence length="396" mass="40471">MTEKPRPDAPPTSRGTAVVWASAGFIVVAAVALIVAIGLPHSSAASDPMVEPGINAAAADLLQLDVLPPPAYAAPAFTLTDQNGQPVSLSQYRGKSVVLTFGDDECTDLCTLLAQDIVVADKDLGAAAQNVVFLGVNVNPFHVAVSDVAAWSDQHGLHGSSNWEFVTGSTTQLAQVADSYHVSVNADPATQSVGHGVEMFFIDPNGQEVGIGQFGTRSASTALYAHAMAQMAVDLLPPGSRTPVAGPTESSAAVAATLNAPAPALTLPVLGDTSTKASIAGTPGSYTVLNFWASTCSACVQEMPALEKAHQALGNSVAFVGVDIADPTGAAAAFARTSGVTYPLVVDANGTASGTYRVPGLPFTAIIGPDGTLLVRHAGTLTAEQLEYIVQTLQQN</sequence>
<evidence type="ECO:0000256" key="10">
    <source>
        <dbReference type="SAM" id="Phobius"/>
    </source>
</evidence>
<dbReference type="PANTHER" id="PTHR42852">
    <property type="entry name" value="THIOL:DISULFIDE INTERCHANGE PROTEIN DSBE"/>
    <property type="match status" value="1"/>
</dbReference>
<keyword evidence="6 9" id="KW-1015">Disulfide bond</keyword>
<dbReference type="GO" id="GO:0017004">
    <property type="term" value="P:cytochrome complex assembly"/>
    <property type="evidence" value="ECO:0007669"/>
    <property type="project" value="UniProtKB-KW"/>
</dbReference>
<name>A0A7Y9ZAU6_9MICO</name>
<evidence type="ECO:0000313" key="12">
    <source>
        <dbReference type="EMBL" id="NYI41405.1"/>
    </source>
</evidence>
<dbReference type="AlphaFoldDB" id="A0A7Y9ZAU6"/>
<dbReference type="InterPro" id="IPR000866">
    <property type="entry name" value="AhpC/TSA"/>
</dbReference>
<keyword evidence="7" id="KW-0676">Redox-active center</keyword>
<evidence type="ECO:0000256" key="3">
    <source>
        <dbReference type="ARBA" id="ARBA00022748"/>
    </source>
</evidence>
<dbReference type="Gene3D" id="3.40.30.10">
    <property type="entry name" value="Glutaredoxin"/>
    <property type="match status" value="2"/>
</dbReference>
<dbReference type="GO" id="GO:0016853">
    <property type="term" value="F:isomerase activity"/>
    <property type="evidence" value="ECO:0007669"/>
    <property type="project" value="UniProtKB-KW"/>
</dbReference>
<keyword evidence="10" id="KW-0472">Membrane</keyword>
<dbReference type="InterPro" id="IPR003782">
    <property type="entry name" value="SCO1/SenC"/>
</dbReference>
<organism evidence="12 13">
    <name type="scientific">Demequina lutea</name>
    <dbReference type="NCBI Taxonomy" id="431489"/>
    <lineage>
        <taxon>Bacteria</taxon>
        <taxon>Bacillati</taxon>
        <taxon>Actinomycetota</taxon>
        <taxon>Actinomycetes</taxon>
        <taxon>Micrococcales</taxon>
        <taxon>Demequinaceae</taxon>
        <taxon>Demequina</taxon>
    </lineage>
</organism>
<dbReference type="GO" id="GO:0016209">
    <property type="term" value="F:antioxidant activity"/>
    <property type="evidence" value="ECO:0007669"/>
    <property type="project" value="InterPro"/>
</dbReference>
<dbReference type="Proteomes" id="UP000547973">
    <property type="component" value="Unassembled WGS sequence"/>
</dbReference>
<proteinExistence type="inferred from homology"/>
<protein>
    <submittedName>
        <fullName evidence="12">Cytochrome oxidase Cu insertion factor (SCO1/SenC/PrrC family)/thiol-disulfide isomerase/thioredoxin</fullName>
    </submittedName>
</protein>
<dbReference type="GO" id="GO:0030313">
    <property type="term" value="C:cell envelope"/>
    <property type="evidence" value="ECO:0007669"/>
    <property type="project" value="UniProtKB-SubCell"/>
</dbReference>
<dbReference type="CDD" id="cd02968">
    <property type="entry name" value="SCO"/>
    <property type="match status" value="1"/>
</dbReference>
<evidence type="ECO:0000256" key="4">
    <source>
        <dbReference type="ARBA" id="ARBA00022968"/>
    </source>
</evidence>
<evidence type="ECO:0000256" key="9">
    <source>
        <dbReference type="PIRSR" id="PIRSR603782-2"/>
    </source>
</evidence>
<feature type="domain" description="Thioredoxin" evidence="11">
    <location>
        <begin position="68"/>
        <end position="233"/>
    </location>
</feature>
<dbReference type="InterPro" id="IPR036249">
    <property type="entry name" value="Thioredoxin-like_sf"/>
</dbReference>
<dbReference type="RefSeq" id="WP_179397807.1">
    <property type="nucleotide sequence ID" value="NZ_JACBZO010000001.1"/>
</dbReference>
<feature type="binding site" evidence="8">
    <location>
        <position position="195"/>
    </location>
    <ligand>
        <name>Cu cation</name>
        <dbReference type="ChEBI" id="CHEBI:23378"/>
    </ligand>
</feature>
<comment type="similarity">
    <text evidence="2">Belongs to the SCO1/2 family.</text>
</comment>
<evidence type="ECO:0000256" key="2">
    <source>
        <dbReference type="ARBA" id="ARBA00010996"/>
    </source>
</evidence>
<dbReference type="PANTHER" id="PTHR42852:SF6">
    <property type="entry name" value="THIOL:DISULFIDE INTERCHANGE PROTEIN DSBE"/>
    <property type="match status" value="1"/>
</dbReference>
<dbReference type="GO" id="GO:0016491">
    <property type="term" value="F:oxidoreductase activity"/>
    <property type="evidence" value="ECO:0007669"/>
    <property type="project" value="InterPro"/>
</dbReference>
<dbReference type="EMBL" id="JACBZO010000001">
    <property type="protein sequence ID" value="NYI41405.1"/>
    <property type="molecule type" value="Genomic_DNA"/>
</dbReference>
<dbReference type="GO" id="GO:0046872">
    <property type="term" value="F:metal ion binding"/>
    <property type="evidence" value="ECO:0007669"/>
    <property type="project" value="UniProtKB-KW"/>
</dbReference>
<feature type="binding site" evidence="8">
    <location>
        <position position="110"/>
    </location>
    <ligand>
        <name>Cu cation</name>
        <dbReference type="ChEBI" id="CHEBI:23378"/>
    </ligand>
</feature>
<keyword evidence="10" id="KW-0812">Transmembrane</keyword>
<dbReference type="Pfam" id="PF02630">
    <property type="entry name" value="SCO1-SenC"/>
    <property type="match status" value="1"/>
</dbReference>
<evidence type="ECO:0000259" key="11">
    <source>
        <dbReference type="PROSITE" id="PS51352"/>
    </source>
</evidence>
<feature type="disulfide bond" description="Redox-active" evidence="9">
    <location>
        <begin position="106"/>
        <end position="110"/>
    </location>
</feature>
<evidence type="ECO:0000256" key="6">
    <source>
        <dbReference type="ARBA" id="ARBA00023157"/>
    </source>
</evidence>
<keyword evidence="3" id="KW-0201">Cytochrome c-type biogenesis</keyword>
<keyword evidence="12" id="KW-0413">Isomerase</keyword>
<dbReference type="CDD" id="cd02966">
    <property type="entry name" value="TlpA_like_family"/>
    <property type="match status" value="1"/>
</dbReference>
<keyword evidence="13" id="KW-1185">Reference proteome</keyword>
<keyword evidence="10" id="KW-1133">Transmembrane helix</keyword>
<evidence type="ECO:0000256" key="8">
    <source>
        <dbReference type="PIRSR" id="PIRSR603782-1"/>
    </source>
</evidence>
<feature type="domain" description="Thioredoxin" evidence="11">
    <location>
        <begin position="256"/>
        <end position="395"/>
    </location>
</feature>
<dbReference type="PROSITE" id="PS51352">
    <property type="entry name" value="THIOREDOXIN_2"/>
    <property type="match status" value="2"/>
</dbReference>
<reference evidence="12 13" key="1">
    <citation type="submission" date="2020-07" db="EMBL/GenBank/DDBJ databases">
        <title>Sequencing the genomes of 1000 actinobacteria strains.</title>
        <authorList>
            <person name="Klenk H.-P."/>
        </authorList>
    </citation>
    <scope>NUCLEOTIDE SEQUENCE [LARGE SCALE GENOMIC DNA]</scope>
    <source>
        <strain evidence="12 13">DSM 19970</strain>
    </source>
</reference>
<keyword evidence="4" id="KW-0735">Signal-anchor</keyword>
<feature type="binding site" evidence="8">
    <location>
        <position position="106"/>
    </location>
    <ligand>
        <name>Cu cation</name>
        <dbReference type="ChEBI" id="CHEBI:23378"/>
    </ligand>
</feature>
<comment type="subcellular location">
    <subcellularLocation>
        <location evidence="1">Cell envelope</location>
    </subcellularLocation>
</comment>
<keyword evidence="5 8" id="KW-0186">Copper</keyword>
<keyword evidence="8" id="KW-0479">Metal-binding</keyword>
<evidence type="ECO:0000313" key="13">
    <source>
        <dbReference type="Proteomes" id="UP000547973"/>
    </source>
</evidence>
<dbReference type="InterPro" id="IPR013766">
    <property type="entry name" value="Thioredoxin_domain"/>
</dbReference>
<evidence type="ECO:0000256" key="7">
    <source>
        <dbReference type="ARBA" id="ARBA00023284"/>
    </source>
</evidence>
<accession>A0A7Y9ZAU6</accession>